<dbReference type="EMBL" id="MN740076">
    <property type="protein sequence ID" value="QHT86799.1"/>
    <property type="molecule type" value="Genomic_DNA"/>
</dbReference>
<reference evidence="4" key="1">
    <citation type="journal article" date="2020" name="Nature">
        <title>Giant virus diversity and host interactions through global metagenomics.</title>
        <authorList>
            <person name="Schulz F."/>
            <person name="Roux S."/>
            <person name="Paez-Espino D."/>
            <person name="Jungbluth S."/>
            <person name="Walsh D.A."/>
            <person name="Denef V.J."/>
            <person name="McMahon K.D."/>
            <person name="Konstantinidis K.T."/>
            <person name="Eloe-Fadrosh E.A."/>
            <person name="Kyrpides N.C."/>
            <person name="Woyke T."/>
        </authorList>
    </citation>
    <scope>NUCLEOTIDE SEQUENCE</scope>
    <source>
        <strain evidence="4">GVMAG-M-3300023184-18</strain>
    </source>
</reference>
<sequence>MIPKNLQQYVKSHQVLTILASLVLLYAVYNYSSSKSMFPEYMSGSSASSNKKGRGASGAGRPPAAVDDSTIYNQLDSVNNSSKMMGLPPNCSGQANINPADLLPKDNNSSWNMKPMGSGDFLGVNLLNAGYLIGVDTIGSSLRNANLQVRSEPPNPQLQVSPWMNTTIEPDPFRAPLEIGCGPKPCNS</sequence>
<dbReference type="AlphaFoldDB" id="A0A6C0I1Y6"/>
<dbReference type="InterPro" id="IPR055730">
    <property type="entry name" value="P11_C"/>
</dbReference>
<name>A0A6C0I1Y6_9ZZZZ</name>
<keyword evidence="2" id="KW-0472">Membrane</keyword>
<evidence type="ECO:0000313" key="4">
    <source>
        <dbReference type="EMBL" id="QHT86799.1"/>
    </source>
</evidence>
<evidence type="ECO:0000256" key="1">
    <source>
        <dbReference type="SAM" id="MobiDB-lite"/>
    </source>
</evidence>
<dbReference type="Pfam" id="PF23983">
    <property type="entry name" value="P11_C"/>
    <property type="match status" value="1"/>
</dbReference>
<keyword evidence="2" id="KW-0812">Transmembrane</keyword>
<organism evidence="4">
    <name type="scientific">viral metagenome</name>
    <dbReference type="NCBI Taxonomy" id="1070528"/>
    <lineage>
        <taxon>unclassified sequences</taxon>
        <taxon>metagenomes</taxon>
        <taxon>organismal metagenomes</taxon>
    </lineage>
</organism>
<keyword evidence="2" id="KW-1133">Transmembrane helix</keyword>
<feature type="transmembrane region" description="Helical" evidence="2">
    <location>
        <begin position="12"/>
        <end position="32"/>
    </location>
</feature>
<evidence type="ECO:0000256" key="2">
    <source>
        <dbReference type="SAM" id="Phobius"/>
    </source>
</evidence>
<feature type="region of interest" description="Disordered" evidence="1">
    <location>
        <begin position="42"/>
        <end position="67"/>
    </location>
</feature>
<proteinExistence type="predicted"/>
<feature type="domain" description="Minor capsid protein P11 C-terminal conserved region" evidence="3">
    <location>
        <begin position="97"/>
        <end position="178"/>
    </location>
</feature>
<protein>
    <recommendedName>
        <fullName evidence="3">Minor capsid protein P11 C-terminal conserved region domain-containing protein</fullName>
    </recommendedName>
</protein>
<accession>A0A6C0I1Y6</accession>
<evidence type="ECO:0000259" key="3">
    <source>
        <dbReference type="Pfam" id="PF23983"/>
    </source>
</evidence>